<protein>
    <recommendedName>
        <fullName evidence="5">Ammonium transporter AmtB-like domain-containing protein</fullName>
    </recommendedName>
</protein>
<evidence type="ECO:0008006" key="5">
    <source>
        <dbReference type="Google" id="ProtNLM"/>
    </source>
</evidence>
<accession>T1KGQ2</accession>
<feature type="transmembrane region" description="Helical" evidence="1">
    <location>
        <begin position="31"/>
        <end position="54"/>
    </location>
</feature>
<evidence type="ECO:0000313" key="4">
    <source>
        <dbReference type="Proteomes" id="UP000015104"/>
    </source>
</evidence>
<evidence type="ECO:0000256" key="2">
    <source>
        <dbReference type="SAM" id="SignalP"/>
    </source>
</evidence>
<reference evidence="4" key="1">
    <citation type="submission" date="2011-08" db="EMBL/GenBank/DDBJ databases">
        <authorList>
            <person name="Rombauts S."/>
        </authorList>
    </citation>
    <scope>NUCLEOTIDE SEQUENCE</scope>
    <source>
        <strain evidence="4">London</strain>
    </source>
</reference>
<evidence type="ECO:0000256" key="1">
    <source>
        <dbReference type="SAM" id="Phobius"/>
    </source>
</evidence>
<feature type="signal peptide" evidence="2">
    <location>
        <begin position="1"/>
        <end position="19"/>
    </location>
</feature>
<dbReference type="EnsemblMetazoa" id="tetur11g01610.1">
    <property type="protein sequence ID" value="tetur11g01610.1"/>
    <property type="gene ID" value="tetur11g01610"/>
</dbReference>
<keyword evidence="4" id="KW-1185">Reference proteome</keyword>
<keyword evidence="1" id="KW-0812">Transmembrane</keyword>
<name>T1KGQ2_TETUR</name>
<evidence type="ECO:0000313" key="3">
    <source>
        <dbReference type="EnsemblMetazoa" id="tetur11g01610.1"/>
    </source>
</evidence>
<proteinExistence type="predicted"/>
<keyword evidence="1" id="KW-1133">Transmembrane helix</keyword>
<dbReference type="HOGENOM" id="CLU_2500806_0_0_1"/>
<sequence length="86" mass="9073">MRFMFAFACFFASIIFVQSFPIIYAPTLGKLAIPAAIAGGYIATGVVGGLAGALSVKIHEPGHHGGHAYAVHDGFDHLAFDHGESW</sequence>
<keyword evidence="1" id="KW-0472">Membrane</keyword>
<reference evidence="3" key="2">
    <citation type="submission" date="2015-06" db="UniProtKB">
        <authorList>
            <consortium name="EnsemblMetazoa"/>
        </authorList>
    </citation>
    <scope>IDENTIFICATION</scope>
</reference>
<feature type="chain" id="PRO_5004591481" description="Ammonium transporter AmtB-like domain-containing protein" evidence="2">
    <location>
        <begin position="20"/>
        <end position="86"/>
    </location>
</feature>
<dbReference type="EMBL" id="CAEY01000070">
    <property type="status" value="NOT_ANNOTATED_CDS"/>
    <property type="molecule type" value="Genomic_DNA"/>
</dbReference>
<dbReference type="AlphaFoldDB" id="T1KGQ2"/>
<dbReference type="Proteomes" id="UP000015104">
    <property type="component" value="Unassembled WGS sequence"/>
</dbReference>
<keyword evidence="2" id="KW-0732">Signal</keyword>
<organism evidence="3 4">
    <name type="scientific">Tetranychus urticae</name>
    <name type="common">Two-spotted spider mite</name>
    <dbReference type="NCBI Taxonomy" id="32264"/>
    <lineage>
        <taxon>Eukaryota</taxon>
        <taxon>Metazoa</taxon>
        <taxon>Ecdysozoa</taxon>
        <taxon>Arthropoda</taxon>
        <taxon>Chelicerata</taxon>
        <taxon>Arachnida</taxon>
        <taxon>Acari</taxon>
        <taxon>Acariformes</taxon>
        <taxon>Trombidiformes</taxon>
        <taxon>Prostigmata</taxon>
        <taxon>Eleutherengona</taxon>
        <taxon>Raphignathae</taxon>
        <taxon>Tetranychoidea</taxon>
        <taxon>Tetranychidae</taxon>
        <taxon>Tetranychus</taxon>
    </lineage>
</organism>